<comment type="caution">
    <text evidence="2">The sequence shown here is derived from an EMBL/GenBank/DDBJ whole genome shotgun (WGS) entry which is preliminary data.</text>
</comment>
<organism evidence="2 3">
    <name type="scientific">Paenibacillus profundus</name>
    <dbReference type="NCBI Taxonomy" id="1173085"/>
    <lineage>
        <taxon>Bacteria</taxon>
        <taxon>Bacillati</taxon>
        <taxon>Bacillota</taxon>
        <taxon>Bacilli</taxon>
        <taxon>Bacillales</taxon>
        <taxon>Paenibacillaceae</taxon>
        <taxon>Paenibacillus</taxon>
    </lineage>
</organism>
<evidence type="ECO:0000313" key="2">
    <source>
        <dbReference type="EMBL" id="MCE5172824.1"/>
    </source>
</evidence>
<keyword evidence="1" id="KW-0472">Membrane</keyword>
<dbReference type="Proteomes" id="UP001199916">
    <property type="component" value="Unassembled WGS sequence"/>
</dbReference>
<evidence type="ECO:0000313" key="3">
    <source>
        <dbReference type="Proteomes" id="UP001199916"/>
    </source>
</evidence>
<feature type="transmembrane region" description="Helical" evidence="1">
    <location>
        <begin position="26"/>
        <end position="43"/>
    </location>
</feature>
<name>A0ABS8YT63_9BACL</name>
<accession>A0ABS8YT63</accession>
<keyword evidence="1" id="KW-0812">Transmembrane</keyword>
<protein>
    <submittedName>
        <fullName evidence="2">Uncharacterized protein</fullName>
    </submittedName>
</protein>
<reference evidence="2 3" key="1">
    <citation type="submission" date="2021-11" db="EMBL/GenBank/DDBJ databases">
        <title>Draft genome sequence of Paenibacillus profundus YoMME, a new Gram-positive bacteria with exoelectrogenic properties.</title>
        <authorList>
            <person name="Hubenova Y."/>
            <person name="Hubenova E."/>
            <person name="Manasiev Y."/>
            <person name="Peykov S."/>
            <person name="Mitov M."/>
        </authorList>
    </citation>
    <scope>NUCLEOTIDE SEQUENCE [LARGE SCALE GENOMIC DNA]</scope>
    <source>
        <strain evidence="2 3">YoMME</strain>
    </source>
</reference>
<dbReference type="RefSeq" id="WP_233698884.1">
    <property type="nucleotide sequence ID" value="NZ_JAJNBZ010000035.1"/>
</dbReference>
<keyword evidence="3" id="KW-1185">Reference proteome</keyword>
<dbReference type="EMBL" id="JAJNBZ010000035">
    <property type="protein sequence ID" value="MCE5172824.1"/>
    <property type="molecule type" value="Genomic_DNA"/>
</dbReference>
<keyword evidence="1" id="KW-1133">Transmembrane helix</keyword>
<proteinExistence type="predicted"/>
<evidence type="ECO:0000256" key="1">
    <source>
        <dbReference type="SAM" id="Phobius"/>
    </source>
</evidence>
<gene>
    <name evidence="2" type="ORF">LQV63_26500</name>
</gene>
<sequence length="95" mass="10668">MLHVIQFLGALAILGIQYYLSRRHNAYWGAILPGIYISFFVYGQLSGVFNEGKEVSMILAALGGMAILLLAWVKGRESVKVKRKKELDKISLHDM</sequence>
<feature type="transmembrane region" description="Helical" evidence="1">
    <location>
        <begin position="55"/>
        <end position="73"/>
    </location>
</feature>